<evidence type="ECO:0000256" key="2">
    <source>
        <dbReference type="ARBA" id="ARBA00022448"/>
    </source>
</evidence>
<dbReference type="InterPro" id="IPR027417">
    <property type="entry name" value="P-loop_NTPase"/>
</dbReference>
<protein>
    <submittedName>
        <fullName evidence="7">ABC transporter, ATP-binding protein</fullName>
    </submittedName>
</protein>
<dbReference type="AlphaFoldDB" id="A0NSP8"/>
<dbReference type="eggNOG" id="COG1116">
    <property type="taxonomic scope" value="Bacteria"/>
</dbReference>
<comment type="similarity">
    <text evidence="1">Belongs to the ABC transporter superfamily.</text>
</comment>
<name>A0NSP8_ROSAI</name>
<keyword evidence="3" id="KW-0547">Nucleotide-binding</keyword>
<dbReference type="InterPro" id="IPR003439">
    <property type="entry name" value="ABC_transporter-like_ATP-bd"/>
</dbReference>
<dbReference type="InterPro" id="IPR017871">
    <property type="entry name" value="ABC_transporter-like_CS"/>
</dbReference>
<dbReference type="GO" id="GO:0016887">
    <property type="term" value="F:ATP hydrolysis activity"/>
    <property type="evidence" value="ECO:0007669"/>
    <property type="project" value="InterPro"/>
</dbReference>
<dbReference type="InterPro" id="IPR003593">
    <property type="entry name" value="AAA+_ATPase"/>
</dbReference>
<feature type="compositionally biased region" description="Basic and acidic residues" evidence="5">
    <location>
        <begin position="274"/>
        <end position="285"/>
    </location>
</feature>
<evidence type="ECO:0000259" key="6">
    <source>
        <dbReference type="PROSITE" id="PS50893"/>
    </source>
</evidence>
<evidence type="ECO:0000313" key="8">
    <source>
        <dbReference type="Proteomes" id="UP000004848"/>
    </source>
</evidence>
<dbReference type="PROSITE" id="PS00211">
    <property type="entry name" value="ABC_TRANSPORTER_1"/>
    <property type="match status" value="1"/>
</dbReference>
<evidence type="ECO:0000256" key="1">
    <source>
        <dbReference type="ARBA" id="ARBA00005417"/>
    </source>
</evidence>
<dbReference type="PANTHER" id="PTHR42781">
    <property type="entry name" value="SPERMIDINE/PUTRESCINE IMPORT ATP-BINDING PROTEIN POTA"/>
    <property type="match status" value="1"/>
</dbReference>
<dbReference type="InterPro" id="IPR050093">
    <property type="entry name" value="ABC_SmlMolc_Importer"/>
</dbReference>
<sequence>MSTAPKLSVQGLAKFYDRIPVLERVNLDVQTGSFCTIVGASGCGKSTFLRMLLSQEHASRGQILLDGKPLPPEPTPDRGIVFQKYSVFSHLTVAENLILAQEFEASRWSGRLFGSARKAAFQSIDDLFDRIGLQPAANKYPAQLSGGMQQRLAIAQALVKKPSILLLDEPFGALDPGIRVDMHELLLGLWKELSMTVFMVTHDIHEAFKLGTRLLVFDKIRHDPQAPHAYGATITYDLPLKSPTGGTLRSPEAIAGAIGASQATKPPPFSQNSKAHDTQASDNHE</sequence>
<dbReference type="PANTHER" id="PTHR42781:SF8">
    <property type="entry name" value="BICARBONATE TRANSPORT ATP-BINDING PROTEIN CMPC"/>
    <property type="match status" value="1"/>
</dbReference>
<dbReference type="GO" id="GO:0005524">
    <property type="term" value="F:ATP binding"/>
    <property type="evidence" value="ECO:0007669"/>
    <property type="project" value="UniProtKB-KW"/>
</dbReference>
<dbReference type="SMART" id="SM00382">
    <property type="entry name" value="AAA"/>
    <property type="match status" value="1"/>
</dbReference>
<evidence type="ECO:0000313" key="7">
    <source>
        <dbReference type="EMBL" id="EAV43980.1"/>
    </source>
</evidence>
<evidence type="ECO:0000256" key="4">
    <source>
        <dbReference type="ARBA" id="ARBA00022840"/>
    </source>
</evidence>
<dbReference type="Proteomes" id="UP000004848">
    <property type="component" value="Unassembled WGS sequence"/>
</dbReference>
<feature type="domain" description="ABC transporter" evidence="6">
    <location>
        <begin position="7"/>
        <end position="244"/>
    </location>
</feature>
<comment type="caution">
    <text evidence="7">The sequence shown here is derived from an EMBL/GenBank/DDBJ whole genome shotgun (WGS) entry which is preliminary data.</text>
</comment>
<keyword evidence="4 7" id="KW-0067">ATP-binding</keyword>
<organism evidence="7 8">
    <name type="scientific">Roseibium aggregatum (strain ATCC 25650 / DSM 13394 / JCM 20685 / NBRC 16684 / NCIMB 2208 / IAM 12614 / B1)</name>
    <name type="common">Stappia aggregata</name>
    <dbReference type="NCBI Taxonomy" id="384765"/>
    <lineage>
        <taxon>Bacteria</taxon>
        <taxon>Pseudomonadati</taxon>
        <taxon>Pseudomonadota</taxon>
        <taxon>Alphaproteobacteria</taxon>
        <taxon>Hyphomicrobiales</taxon>
        <taxon>Stappiaceae</taxon>
        <taxon>Roseibium</taxon>
    </lineage>
</organism>
<gene>
    <name evidence="7" type="ORF">SIAM614_14315</name>
</gene>
<dbReference type="Pfam" id="PF00005">
    <property type="entry name" value="ABC_tran"/>
    <property type="match status" value="1"/>
</dbReference>
<evidence type="ECO:0000256" key="5">
    <source>
        <dbReference type="SAM" id="MobiDB-lite"/>
    </source>
</evidence>
<feature type="region of interest" description="Disordered" evidence="5">
    <location>
        <begin position="248"/>
        <end position="285"/>
    </location>
</feature>
<dbReference type="SUPFAM" id="SSF52540">
    <property type="entry name" value="P-loop containing nucleoside triphosphate hydrolases"/>
    <property type="match status" value="1"/>
</dbReference>
<reference evidence="7 8" key="1">
    <citation type="submission" date="2006-05" db="EMBL/GenBank/DDBJ databases">
        <authorList>
            <person name="King G."/>
            <person name="Ferriera S."/>
            <person name="Johnson J."/>
            <person name="Kravitz S."/>
            <person name="Beeson K."/>
            <person name="Sutton G."/>
            <person name="Rogers Y.-H."/>
            <person name="Friedman R."/>
            <person name="Frazier M."/>
            <person name="Venter J.C."/>
        </authorList>
    </citation>
    <scope>NUCLEOTIDE SEQUENCE [LARGE SCALE GENOMIC DNA]</scope>
    <source>
        <strain evidence="8">ATCC 25650 / DSM 13394 / JCM 20685 / NBRC 16684 / NCIMB 2208 / IAM 12614 / B1</strain>
    </source>
</reference>
<dbReference type="EMBL" id="AAUW01000007">
    <property type="protein sequence ID" value="EAV43980.1"/>
    <property type="molecule type" value="Genomic_DNA"/>
</dbReference>
<dbReference type="Gene3D" id="3.40.50.300">
    <property type="entry name" value="P-loop containing nucleotide triphosphate hydrolases"/>
    <property type="match status" value="1"/>
</dbReference>
<accession>A0NSP8</accession>
<evidence type="ECO:0000256" key="3">
    <source>
        <dbReference type="ARBA" id="ARBA00022741"/>
    </source>
</evidence>
<dbReference type="OrthoDB" id="9802264at2"/>
<dbReference type="RefSeq" id="WP_006934432.1">
    <property type="nucleotide sequence ID" value="NZ_AAUW01000007.1"/>
</dbReference>
<keyword evidence="2" id="KW-0813">Transport</keyword>
<proteinExistence type="inferred from homology"/>
<dbReference type="PROSITE" id="PS50893">
    <property type="entry name" value="ABC_TRANSPORTER_2"/>
    <property type="match status" value="1"/>
</dbReference>
<dbReference type="GeneID" id="68846510"/>